<keyword evidence="1" id="KW-0732">Signal</keyword>
<evidence type="ECO:0000256" key="1">
    <source>
        <dbReference type="SAM" id="SignalP"/>
    </source>
</evidence>
<evidence type="ECO:0008006" key="4">
    <source>
        <dbReference type="Google" id="ProtNLM"/>
    </source>
</evidence>
<dbReference type="Proteomes" id="UP000003919">
    <property type="component" value="Chromosome"/>
</dbReference>
<name>A3I1F3_9BACT</name>
<reference evidence="2 3" key="1">
    <citation type="journal article" date="2011" name="J. Bacteriol.">
        <title>Complete genome sequence of Algoriphagus sp. PR1, bacterial prey of a colony-forming choanoflagellate.</title>
        <authorList>
            <person name="Alegado R.A."/>
            <person name="Ferriera S."/>
            <person name="Nusbaum C."/>
            <person name="Young S.K."/>
            <person name="Zeng Q."/>
            <person name="Imamovic A."/>
            <person name="Fairclough S.R."/>
            <person name="King N."/>
        </authorList>
    </citation>
    <scope>NUCLEOTIDE SEQUENCE [LARGE SCALE GENOMIC DNA]</scope>
    <source>
        <strain evidence="2 3">PR1</strain>
    </source>
</reference>
<dbReference type="eggNOG" id="ENOG502Z99B">
    <property type="taxonomic scope" value="Bacteria"/>
</dbReference>
<keyword evidence="3" id="KW-1185">Reference proteome</keyword>
<feature type="chain" id="PRO_5002653595" description="Outer membrane porin, OprD family" evidence="1">
    <location>
        <begin position="19"/>
        <end position="450"/>
    </location>
</feature>
<sequence length="450" mass="51518">MRKILLGIILVLSFHAKAQDTERKLEIVPDIHFRMFWMSTSYPSDFKDDYALGTSLQLGGKFTYAKHWDLQVGYRFYGDLWSSDIWSPDPVSGNSNRYETGLFDLQNPGDRFFGRLESLSISYSTNLWGVRLGRMGINTDWINAQDGRLSPTVVEGVHGWYSPAEKWKIGAWGITRMGVRGTSKWLGIGESIGVYPLGRDVFGQPSQYKGNTQSDWIGVLEVSYDMEKLGKLNFSETLVQNISNTIYGSLEKEWGKEAKSEKWISALQLGFQNGIGAGGNEDVTMRYKDPNDKNWVISGRVGYERNQWKTNLSYTHVGGKGRWLSPREWGKDAWYTFIPRERNEGYETVDALVFNTSYQFSSIGLTPYLFFGLHWLPEIQDVAANKYAFPSYRQINFGLRYRPKGIRNLDAHLILMNKEALGNSTLSPGQRYNKVGMIHTNVMINWRPFQ</sequence>
<dbReference type="AlphaFoldDB" id="A3I1F3"/>
<evidence type="ECO:0000313" key="2">
    <source>
        <dbReference type="EMBL" id="EAZ79619.1"/>
    </source>
</evidence>
<evidence type="ECO:0000313" key="3">
    <source>
        <dbReference type="Proteomes" id="UP000003919"/>
    </source>
</evidence>
<gene>
    <name evidence="2" type="ORF">ALPR1_08343</name>
</gene>
<feature type="signal peptide" evidence="1">
    <location>
        <begin position="1"/>
        <end position="18"/>
    </location>
</feature>
<accession>A3I1F3</accession>
<dbReference type="HOGENOM" id="CLU_612203_0_0_10"/>
<dbReference type="Gene3D" id="2.40.160.10">
    <property type="entry name" value="Porin"/>
    <property type="match status" value="1"/>
</dbReference>
<organism evidence="2 3">
    <name type="scientific">Algoriphagus machipongonensis</name>
    <dbReference type="NCBI Taxonomy" id="388413"/>
    <lineage>
        <taxon>Bacteria</taxon>
        <taxon>Pseudomonadati</taxon>
        <taxon>Bacteroidota</taxon>
        <taxon>Cytophagia</taxon>
        <taxon>Cytophagales</taxon>
        <taxon>Cyclobacteriaceae</taxon>
        <taxon>Algoriphagus</taxon>
    </lineage>
</organism>
<proteinExistence type="predicted"/>
<protein>
    <recommendedName>
        <fullName evidence="4">Outer membrane porin, OprD family</fullName>
    </recommendedName>
</protein>
<dbReference type="EMBL" id="CM001023">
    <property type="protein sequence ID" value="EAZ79619.1"/>
    <property type="molecule type" value="Genomic_DNA"/>
</dbReference>
<dbReference type="InterPro" id="IPR023614">
    <property type="entry name" value="Porin_dom_sf"/>
</dbReference>
<dbReference type="RefSeq" id="WP_008199787.1">
    <property type="nucleotide sequence ID" value="NZ_CM001023.1"/>
</dbReference>
<dbReference type="STRING" id="388413.ALPR1_08343"/>
<dbReference type="EMBL" id="AAXU02000001">
    <property type="protein sequence ID" value="EAZ79619.1"/>
    <property type="molecule type" value="Genomic_DNA"/>
</dbReference>
<dbReference type="OrthoDB" id="862900at2"/>
<comment type="caution">
    <text evidence="2">The sequence shown here is derived from an EMBL/GenBank/DDBJ whole genome shotgun (WGS) entry which is preliminary data.</text>
</comment>